<feature type="transmembrane region" description="Helical" evidence="6">
    <location>
        <begin position="94"/>
        <end position="113"/>
    </location>
</feature>
<reference evidence="7" key="1">
    <citation type="submission" date="2019-09" db="EMBL/GenBank/DDBJ databases">
        <title>Characterisation of the sponge microbiome using genome-centric metagenomics.</title>
        <authorList>
            <person name="Engelberts J.P."/>
            <person name="Robbins S.J."/>
            <person name="De Goeij J.M."/>
            <person name="Aranda M."/>
            <person name="Bell S.C."/>
            <person name="Webster N.S."/>
        </authorList>
    </citation>
    <scope>NUCLEOTIDE SEQUENCE</scope>
    <source>
        <strain evidence="7">SB0661_bin_32</strain>
    </source>
</reference>
<sequence length="281" mass="30281">MDISPLQYLLAILAGIVAGIINTLAGSGSAVTLPMLIFLGLDPVSANATNRIGVIVQNVVGIAAFARGGRMQLRAEKDGKHLPENILDADSLRFGLWLTAAGLPGSLIGAYVATLLDKDTMNLAIGSMLVVVLITIFFNPTKWLRERSEVRKERPELLVLILFFAIGIYGGFIQAGVGVFLVTALVLGVGYTIVHANAVKLIFVLALNVVALATFIWLAVEINLWMGALMAVGQSIGAWAAVRFAVTVKDANRWVRYLLIVVVIYSILRFFGLLDLIFGLF</sequence>
<comment type="caution">
    <text evidence="7">The sequence shown here is derived from an EMBL/GenBank/DDBJ whole genome shotgun (WGS) entry which is preliminary data.</text>
</comment>
<proteinExistence type="inferred from homology"/>
<keyword evidence="4 6" id="KW-1133">Transmembrane helix</keyword>
<feature type="transmembrane region" description="Helical" evidence="6">
    <location>
        <begin position="158"/>
        <end position="189"/>
    </location>
</feature>
<evidence type="ECO:0000256" key="5">
    <source>
        <dbReference type="ARBA" id="ARBA00023136"/>
    </source>
</evidence>
<keyword evidence="6" id="KW-1003">Cell membrane</keyword>
<accession>A0A6B1DA89</accession>
<keyword evidence="5 6" id="KW-0472">Membrane</keyword>
<dbReference type="PANTHER" id="PTHR43701">
    <property type="entry name" value="MEMBRANE TRANSPORTER PROTEIN MJ0441-RELATED"/>
    <property type="match status" value="1"/>
</dbReference>
<feature type="transmembrane region" description="Helical" evidence="6">
    <location>
        <begin position="226"/>
        <end position="246"/>
    </location>
</feature>
<keyword evidence="3 6" id="KW-0812">Transmembrane</keyword>
<dbReference type="PANTHER" id="PTHR43701:SF5">
    <property type="entry name" value="MEMBRANE TRANSPORTER PROTEIN-RELATED"/>
    <property type="match status" value="1"/>
</dbReference>
<gene>
    <name evidence="7" type="ORF">F4X14_14675</name>
</gene>
<dbReference type="Pfam" id="PF01925">
    <property type="entry name" value="TauE"/>
    <property type="match status" value="2"/>
</dbReference>
<comment type="similarity">
    <text evidence="2 6">Belongs to the 4-toluene sulfonate uptake permease (TSUP) (TC 2.A.102) family.</text>
</comment>
<feature type="transmembrane region" description="Helical" evidence="6">
    <location>
        <begin position="120"/>
        <end position="138"/>
    </location>
</feature>
<dbReference type="AlphaFoldDB" id="A0A6B1DA89"/>
<evidence type="ECO:0000256" key="2">
    <source>
        <dbReference type="ARBA" id="ARBA00009142"/>
    </source>
</evidence>
<evidence type="ECO:0000256" key="4">
    <source>
        <dbReference type="ARBA" id="ARBA00022989"/>
    </source>
</evidence>
<dbReference type="InterPro" id="IPR002781">
    <property type="entry name" value="TM_pro_TauE-like"/>
</dbReference>
<evidence type="ECO:0000256" key="1">
    <source>
        <dbReference type="ARBA" id="ARBA00004141"/>
    </source>
</evidence>
<name>A0A6B1DA89_9CHLR</name>
<dbReference type="EMBL" id="VXMH01000076">
    <property type="protein sequence ID" value="MYC96205.1"/>
    <property type="molecule type" value="Genomic_DNA"/>
</dbReference>
<protein>
    <recommendedName>
        <fullName evidence="6">Probable membrane transporter protein</fullName>
    </recommendedName>
</protein>
<dbReference type="GO" id="GO:0005886">
    <property type="term" value="C:plasma membrane"/>
    <property type="evidence" value="ECO:0007669"/>
    <property type="project" value="UniProtKB-SubCell"/>
</dbReference>
<dbReference type="InterPro" id="IPR051598">
    <property type="entry name" value="TSUP/Inactive_protease-like"/>
</dbReference>
<comment type="subcellular location">
    <subcellularLocation>
        <location evidence="6">Cell membrane</location>
        <topology evidence="6">Multi-pass membrane protein</topology>
    </subcellularLocation>
    <subcellularLocation>
        <location evidence="1">Membrane</location>
        <topology evidence="1">Multi-pass membrane protein</topology>
    </subcellularLocation>
</comment>
<organism evidence="7">
    <name type="scientific">Caldilineaceae bacterium SB0661_bin_32</name>
    <dbReference type="NCBI Taxonomy" id="2605255"/>
    <lineage>
        <taxon>Bacteria</taxon>
        <taxon>Bacillati</taxon>
        <taxon>Chloroflexota</taxon>
        <taxon>Caldilineae</taxon>
        <taxon>Caldilineales</taxon>
        <taxon>Caldilineaceae</taxon>
    </lineage>
</organism>
<feature type="transmembrane region" description="Helical" evidence="6">
    <location>
        <begin position="258"/>
        <end position="280"/>
    </location>
</feature>
<feature type="transmembrane region" description="Helical" evidence="6">
    <location>
        <begin position="12"/>
        <end position="41"/>
    </location>
</feature>
<feature type="transmembrane region" description="Helical" evidence="6">
    <location>
        <begin position="201"/>
        <end position="220"/>
    </location>
</feature>
<evidence type="ECO:0000256" key="3">
    <source>
        <dbReference type="ARBA" id="ARBA00022692"/>
    </source>
</evidence>
<evidence type="ECO:0000256" key="6">
    <source>
        <dbReference type="RuleBase" id="RU363041"/>
    </source>
</evidence>
<evidence type="ECO:0000313" key="7">
    <source>
        <dbReference type="EMBL" id="MYC96205.1"/>
    </source>
</evidence>